<dbReference type="EMBL" id="FOYX01000002">
    <property type="protein sequence ID" value="SFR76763.1"/>
    <property type="molecule type" value="Genomic_DNA"/>
</dbReference>
<protein>
    <submittedName>
        <fullName evidence="2">Pyrroloquinoline quinone biosynthesis protein B</fullName>
    </submittedName>
</protein>
<dbReference type="PANTHER" id="PTHR42663:SF6">
    <property type="entry name" value="HYDROLASE C777.06C-RELATED"/>
    <property type="match status" value="1"/>
</dbReference>
<proteinExistence type="predicted"/>
<dbReference type="RefSeq" id="WP_091903386.1">
    <property type="nucleotide sequence ID" value="NZ_FOYX01000002.1"/>
</dbReference>
<dbReference type="Proteomes" id="UP000199462">
    <property type="component" value="Unassembled WGS sequence"/>
</dbReference>
<dbReference type="Gene3D" id="3.60.15.10">
    <property type="entry name" value="Ribonuclease Z/Hydroxyacylglutathione hydrolase-like"/>
    <property type="match status" value="1"/>
</dbReference>
<organism evidence="2 3">
    <name type="scientific">Maribacter stanieri</name>
    <dbReference type="NCBI Taxonomy" id="440514"/>
    <lineage>
        <taxon>Bacteria</taxon>
        <taxon>Pseudomonadati</taxon>
        <taxon>Bacteroidota</taxon>
        <taxon>Flavobacteriia</taxon>
        <taxon>Flavobacteriales</taxon>
        <taxon>Flavobacteriaceae</taxon>
        <taxon>Maribacter</taxon>
    </lineage>
</organism>
<dbReference type="AlphaFoldDB" id="A0A1I6JCN8"/>
<dbReference type="STRING" id="440514.SAMN04488010_2595"/>
<keyword evidence="3" id="KW-1185">Reference proteome</keyword>
<evidence type="ECO:0000259" key="1">
    <source>
        <dbReference type="Pfam" id="PF12706"/>
    </source>
</evidence>
<feature type="domain" description="Metallo-beta-lactamase" evidence="1">
    <location>
        <begin position="89"/>
        <end position="291"/>
    </location>
</feature>
<dbReference type="InterPro" id="IPR001279">
    <property type="entry name" value="Metallo-B-lactamas"/>
</dbReference>
<evidence type="ECO:0000313" key="3">
    <source>
        <dbReference type="Proteomes" id="UP000199462"/>
    </source>
</evidence>
<dbReference type="InterPro" id="IPR036866">
    <property type="entry name" value="RibonucZ/Hydroxyglut_hydro"/>
</dbReference>
<evidence type="ECO:0000313" key="2">
    <source>
        <dbReference type="EMBL" id="SFR76763.1"/>
    </source>
</evidence>
<dbReference type="PROSITE" id="PS51257">
    <property type="entry name" value="PROKAR_LIPOPROTEIN"/>
    <property type="match status" value="1"/>
</dbReference>
<name>A0A1I6JCN8_9FLAO</name>
<accession>A0A1I6JCN8</accession>
<dbReference type="PANTHER" id="PTHR42663">
    <property type="entry name" value="HYDROLASE C777.06C-RELATED-RELATED"/>
    <property type="match status" value="1"/>
</dbReference>
<gene>
    <name evidence="2" type="ORF">SAMN04488010_2595</name>
</gene>
<dbReference type="Pfam" id="PF12706">
    <property type="entry name" value="Lactamase_B_2"/>
    <property type="match status" value="1"/>
</dbReference>
<dbReference type="SUPFAM" id="SSF56281">
    <property type="entry name" value="Metallo-hydrolase/oxidoreductase"/>
    <property type="match status" value="1"/>
</dbReference>
<reference evidence="3" key="1">
    <citation type="submission" date="2016-10" db="EMBL/GenBank/DDBJ databases">
        <authorList>
            <person name="Varghese N."/>
            <person name="Submissions S."/>
        </authorList>
    </citation>
    <scope>NUCLEOTIDE SEQUENCE [LARGE SCALE GENOMIC DNA]</scope>
    <source>
        <strain evidence="3">DSM 19891</strain>
    </source>
</reference>
<sequence>MNRFLVIIIAFVIFSCSEKPKPKSKQDILSSIEVGVTNTSIVILGTAQDAGSPQIGCKKECCIELFEDATIETLVISLGLIDTDNQKTYMFDATPDIGKQMKMLTTIETKNDKELVDGIFITHAHIGHYTGLMYLGKEAMDAKSTPVYVMPKMEIFLNENGPWNQLVKRENIVLHKMVNEAPVRLSESIEVTPTLVPHRDEFSETVGYHIEGPNKSTLFIPDIDKWDKWEKDIVAEIKKVDYAFIDATFYSGKEINNRDISEIPHPFVIESIEMFEGLSEKDKSKVVFIHFNHTNPLLDPNSQESLLVLKKGFKIGRINDVFEL</sequence>